<dbReference type="SUPFAM" id="SSF48600">
    <property type="entry name" value="Chorismate mutase II"/>
    <property type="match status" value="1"/>
</dbReference>
<protein>
    <recommendedName>
        <fullName evidence="2">Chorismate mutase domain-containing protein</fullName>
    </recommendedName>
</protein>
<dbReference type="InterPro" id="IPR051331">
    <property type="entry name" value="Chorismate_mutase-related"/>
</dbReference>
<dbReference type="GO" id="GO:0004106">
    <property type="term" value="F:chorismate mutase activity"/>
    <property type="evidence" value="ECO:0007669"/>
    <property type="project" value="InterPro"/>
</dbReference>
<accession>A0A381WRY8</accession>
<feature type="domain" description="Chorismate mutase" evidence="2">
    <location>
        <begin position="1"/>
        <end position="91"/>
    </location>
</feature>
<reference evidence="3" key="1">
    <citation type="submission" date="2018-05" db="EMBL/GenBank/DDBJ databases">
        <authorList>
            <person name="Lanie J.A."/>
            <person name="Ng W.-L."/>
            <person name="Kazmierczak K.M."/>
            <person name="Andrzejewski T.M."/>
            <person name="Davidsen T.M."/>
            <person name="Wayne K.J."/>
            <person name="Tettelin H."/>
            <person name="Glass J.I."/>
            <person name="Rusch D."/>
            <person name="Podicherti R."/>
            <person name="Tsui H.-C.T."/>
            <person name="Winkler M.E."/>
        </authorList>
    </citation>
    <scope>NUCLEOTIDE SEQUENCE</scope>
</reference>
<dbReference type="AlphaFoldDB" id="A0A381WRY8"/>
<dbReference type="Gene3D" id="1.20.59.10">
    <property type="entry name" value="Chorismate mutase"/>
    <property type="match status" value="1"/>
</dbReference>
<organism evidence="3">
    <name type="scientific">marine metagenome</name>
    <dbReference type="NCBI Taxonomy" id="408172"/>
    <lineage>
        <taxon>unclassified sequences</taxon>
        <taxon>metagenomes</taxon>
        <taxon>ecological metagenomes</taxon>
    </lineage>
</organism>
<dbReference type="GO" id="GO:0046417">
    <property type="term" value="P:chorismate metabolic process"/>
    <property type="evidence" value="ECO:0007669"/>
    <property type="project" value="InterPro"/>
</dbReference>
<dbReference type="Pfam" id="PF01817">
    <property type="entry name" value="CM_2"/>
    <property type="match status" value="1"/>
</dbReference>
<dbReference type="PROSITE" id="PS51168">
    <property type="entry name" value="CHORISMATE_MUT_2"/>
    <property type="match status" value="1"/>
</dbReference>
<dbReference type="GO" id="GO:0009697">
    <property type="term" value="P:salicylic acid biosynthetic process"/>
    <property type="evidence" value="ECO:0007669"/>
    <property type="project" value="TreeGrafter"/>
</dbReference>
<dbReference type="PANTHER" id="PTHR38041:SF1">
    <property type="entry name" value="CHORISMATE MUTASE"/>
    <property type="match status" value="1"/>
</dbReference>
<dbReference type="InterPro" id="IPR002701">
    <property type="entry name" value="CM_II_prokaryot"/>
</dbReference>
<sequence>MHPKEKINVLRNKIDLLDEQMLDLLVQRFSVSREIGEIKASGGINIGDPNREQEIIDRLAEKLEGKMERNDIAAIFGPIYHISKKLQKKKN</sequence>
<dbReference type="InterPro" id="IPR036263">
    <property type="entry name" value="Chorismate_II_sf"/>
</dbReference>
<evidence type="ECO:0000259" key="2">
    <source>
        <dbReference type="PROSITE" id="PS51168"/>
    </source>
</evidence>
<keyword evidence="1" id="KW-0413">Isomerase</keyword>
<dbReference type="PANTHER" id="PTHR38041">
    <property type="entry name" value="CHORISMATE MUTASE"/>
    <property type="match status" value="1"/>
</dbReference>
<evidence type="ECO:0000256" key="1">
    <source>
        <dbReference type="ARBA" id="ARBA00023235"/>
    </source>
</evidence>
<evidence type="ECO:0000313" key="3">
    <source>
        <dbReference type="EMBL" id="SVA55276.1"/>
    </source>
</evidence>
<dbReference type="EMBL" id="UINC01012690">
    <property type="protein sequence ID" value="SVA55276.1"/>
    <property type="molecule type" value="Genomic_DNA"/>
</dbReference>
<dbReference type="InterPro" id="IPR036979">
    <property type="entry name" value="CM_dom_sf"/>
</dbReference>
<gene>
    <name evidence="3" type="ORF">METZ01_LOCUS108130</name>
</gene>
<proteinExistence type="predicted"/>
<dbReference type="SMART" id="SM00830">
    <property type="entry name" value="CM_2"/>
    <property type="match status" value="1"/>
</dbReference>
<name>A0A381WRY8_9ZZZZ</name>